<reference evidence="1 2" key="1">
    <citation type="journal article" date="2023" name="Science">
        <title>Complex scaffold remodeling in plant triterpene biosynthesis.</title>
        <authorList>
            <person name="De La Pena R."/>
            <person name="Hodgson H."/>
            <person name="Liu J.C."/>
            <person name="Stephenson M.J."/>
            <person name="Martin A.C."/>
            <person name="Owen C."/>
            <person name="Harkess A."/>
            <person name="Leebens-Mack J."/>
            <person name="Jimenez L.E."/>
            <person name="Osbourn A."/>
            <person name="Sattely E.S."/>
        </authorList>
    </citation>
    <scope>NUCLEOTIDE SEQUENCE [LARGE SCALE GENOMIC DNA]</scope>
    <source>
        <strain evidence="2">cv. JPN11</strain>
        <tissue evidence="1">Leaf</tissue>
    </source>
</reference>
<proteinExistence type="predicted"/>
<dbReference type="EMBL" id="CM051399">
    <property type="protein sequence ID" value="KAJ4715977.1"/>
    <property type="molecule type" value="Genomic_DNA"/>
</dbReference>
<protein>
    <submittedName>
        <fullName evidence="1">High-affinity nickel-transport family protein</fullName>
    </submittedName>
</protein>
<comment type="caution">
    <text evidence="1">The sequence shown here is derived from an EMBL/GenBank/DDBJ whole genome shotgun (WGS) entry which is preliminary data.</text>
</comment>
<evidence type="ECO:0000313" key="2">
    <source>
        <dbReference type="Proteomes" id="UP001164539"/>
    </source>
</evidence>
<accession>A0ACC1XYG4</accession>
<sequence>MERLLYSSSPTHFNKPHIKFSPLLPKLPRIDSPKTGFFRSSRPELKRVASVSCKNENPFQFYHPSSSKLNNSHFGATPSVEPPNESISRSPFLKQIAAAAVEQKKAVGTGTFLALSAIIVFLIQPVFAPAAFATFQTAAKTGGPAAAAVGSRLVRTELLSSAWTGFFAGCLHTLSGPDHLAALAPLSIGRTRMESAAVGALWGCGHDAGQVIFGLLFLLLKDRLHIEVIRTWGTRVVGLTLLVIGAMGIREASEVPTPCVALENGECDVSVYEALENPTVGKKKVGFATFATGIVHGLQPDALMMVLPALALPSRLAGAAFLIMFLLGTVVAMGSYTVFIGSCSQALKDRVPRITEKLTWASSLVAIALGFAILISQFFGYSLY</sequence>
<dbReference type="Proteomes" id="UP001164539">
    <property type="component" value="Chromosome 6"/>
</dbReference>
<organism evidence="1 2">
    <name type="scientific">Melia azedarach</name>
    <name type="common">Chinaberry tree</name>
    <dbReference type="NCBI Taxonomy" id="155640"/>
    <lineage>
        <taxon>Eukaryota</taxon>
        <taxon>Viridiplantae</taxon>
        <taxon>Streptophyta</taxon>
        <taxon>Embryophyta</taxon>
        <taxon>Tracheophyta</taxon>
        <taxon>Spermatophyta</taxon>
        <taxon>Magnoliopsida</taxon>
        <taxon>eudicotyledons</taxon>
        <taxon>Gunneridae</taxon>
        <taxon>Pentapetalae</taxon>
        <taxon>rosids</taxon>
        <taxon>malvids</taxon>
        <taxon>Sapindales</taxon>
        <taxon>Meliaceae</taxon>
        <taxon>Melia</taxon>
    </lineage>
</organism>
<name>A0ACC1XYG4_MELAZ</name>
<evidence type="ECO:0000313" key="1">
    <source>
        <dbReference type="EMBL" id="KAJ4715977.1"/>
    </source>
</evidence>
<gene>
    <name evidence="1" type="ORF">OWV82_011058</name>
</gene>
<keyword evidence="2" id="KW-1185">Reference proteome</keyword>